<dbReference type="AlphaFoldDB" id="A0AAN7TEE3"/>
<evidence type="ECO:0000313" key="5">
    <source>
        <dbReference type="Proteomes" id="UP001310890"/>
    </source>
</evidence>
<feature type="compositionally biased region" description="Polar residues" evidence="1">
    <location>
        <begin position="361"/>
        <end position="374"/>
    </location>
</feature>
<evidence type="ECO:0000313" key="4">
    <source>
        <dbReference type="EMBL" id="KAK5110802.1"/>
    </source>
</evidence>
<gene>
    <name evidence="4" type="ORF">LTR62_005513</name>
</gene>
<evidence type="ECO:0000256" key="2">
    <source>
        <dbReference type="SAM" id="Phobius"/>
    </source>
</evidence>
<feature type="compositionally biased region" description="Low complexity" evidence="1">
    <location>
        <begin position="153"/>
        <end position="178"/>
    </location>
</feature>
<feature type="region of interest" description="Disordered" evidence="1">
    <location>
        <begin position="233"/>
        <end position="266"/>
    </location>
</feature>
<reference evidence="4" key="1">
    <citation type="submission" date="2023-08" db="EMBL/GenBank/DDBJ databases">
        <title>Black Yeasts Isolated from many extreme environments.</title>
        <authorList>
            <person name="Coleine C."/>
            <person name="Stajich J.E."/>
            <person name="Selbmann L."/>
        </authorList>
    </citation>
    <scope>NUCLEOTIDE SEQUENCE</scope>
    <source>
        <strain evidence="4">CCFEE 5401</strain>
    </source>
</reference>
<keyword evidence="2" id="KW-0812">Transmembrane</keyword>
<protein>
    <submittedName>
        <fullName evidence="4">Uncharacterized protein</fullName>
    </submittedName>
</protein>
<proteinExistence type="predicted"/>
<keyword evidence="2" id="KW-0472">Membrane</keyword>
<feature type="chain" id="PRO_5042898574" evidence="3">
    <location>
        <begin position="16"/>
        <end position="531"/>
    </location>
</feature>
<evidence type="ECO:0000256" key="3">
    <source>
        <dbReference type="SAM" id="SignalP"/>
    </source>
</evidence>
<feature type="region of interest" description="Disordered" evidence="1">
    <location>
        <begin position="153"/>
        <end position="190"/>
    </location>
</feature>
<comment type="caution">
    <text evidence="4">The sequence shown here is derived from an EMBL/GenBank/DDBJ whole genome shotgun (WGS) entry which is preliminary data.</text>
</comment>
<evidence type="ECO:0000256" key="1">
    <source>
        <dbReference type="SAM" id="MobiDB-lite"/>
    </source>
</evidence>
<sequence length="531" mass="56574">MRFLWKAVFVCSAAARVLWVPAEFVPGENGFANTHRLISRGGVSCGAGYPSDFTCPTDTQCLSLSTTSTKAVLCCPAGEDCQIINPVNCDQSLQNATLLPNSQLHADPTVPLNNCGGGCCPMGYSCNASQCQAQSAPPPATSAISTTHAISSTTALTPTSPSTPTSAPYSTSTPESTTVPGVGIGGNAPAPSSTSSKFSAAYFAAGFVPGIFLGALLTACLLLILFRKKKSSDSSLSEKQRPRDTLTDLTTLSRRPTTHGRSISQPTVDATMSRTDFLRGPLQGTYLDNSYSIDIVGAASAPRTPSRTPKAVQALFRSRSPFLRQTPSTPLSTQAPLPSHMKRGTLSFKISPVRALRKQKSQYSLRRQMTNGSRGSDRRMTRSGSTETIQVLMPHNEPWTPNQRPTQGVEPPATLASSVYRPRPHAAVEAWRGSQVSELEVPGAVHFGTSQQYSTELNANPRLGTPYTPSKYTGGNGTTLAPDYNRVGALDAPARADKRVTTFSALMERAGLGKADYMVGGGEHDIRKRPW</sequence>
<keyword evidence="3" id="KW-0732">Signal</keyword>
<feature type="transmembrane region" description="Helical" evidence="2">
    <location>
        <begin position="201"/>
        <end position="226"/>
    </location>
</feature>
<feature type="region of interest" description="Disordered" evidence="1">
    <location>
        <begin position="360"/>
        <end position="384"/>
    </location>
</feature>
<feature type="region of interest" description="Disordered" evidence="1">
    <location>
        <begin position="457"/>
        <end position="476"/>
    </location>
</feature>
<organism evidence="4 5">
    <name type="scientific">Meristemomyces frigidus</name>
    <dbReference type="NCBI Taxonomy" id="1508187"/>
    <lineage>
        <taxon>Eukaryota</taxon>
        <taxon>Fungi</taxon>
        <taxon>Dikarya</taxon>
        <taxon>Ascomycota</taxon>
        <taxon>Pezizomycotina</taxon>
        <taxon>Dothideomycetes</taxon>
        <taxon>Dothideomycetidae</taxon>
        <taxon>Mycosphaerellales</taxon>
        <taxon>Teratosphaeriaceae</taxon>
        <taxon>Meristemomyces</taxon>
    </lineage>
</organism>
<feature type="signal peptide" evidence="3">
    <location>
        <begin position="1"/>
        <end position="15"/>
    </location>
</feature>
<keyword evidence="2" id="KW-1133">Transmembrane helix</keyword>
<feature type="compositionally biased region" description="Basic and acidic residues" evidence="1">
    <location>
        <begin position="236"/>
        <end position="246"/>
    </location>
</feature>
<name>A0AAN7TEE3_9PEZI</name>
<dbReference type="EMBL" id="JAVRRL010000045">
    <property type="protein sequence ID" value="KAK5110802.1"/>
    <property type="molecule type" value="Genomic_DNA"/>
</dbReference>
<accession>A0AAN7TEE3</accession>
<dbReference type="Proteomes" id="UP001310890">
    <property type="component" value="Unassembled WGS sequence"/>
</dbReference>